<name>A0ABD5EFC9_9ACTN</name>
<dbReference type="InterPro" id="IPR034768">
    <property type="entry name" value="4FE4S_WBL"/>
</dbReference>
<dbReference type="AlphaFoldDB" id="A0ABD5EFC9"/>
<dbReference type="EMBL" id="JAVRER010000057">
    <property type="protein sequence ID" value="MDT0418920.1"/>
    <property type="molecule type" value="Genomic_DNA"/>
</dbReference>
<dbReference type="Proteomes" id="UP001183607">
    <property type="component" value="Unassembled WGS sequence"/>
</dbReference>
<sequence length="89" mass="9524">MDLSLLALPAETWTRSAACLGLPPEVVFARHEKLAAPALRACARCPVTRECEEAVDPGGHWFDGVCGGRLWRNGRPVEARRTRGAGAAA</sequence>
<dbReference type="Pfam" id="PF02467">
    <property type="entry name" value="Whib"/>
    <property type="match status" value="1"/>
</dbReference>
<organism evidence="2 3">
    <name type="scientific">Streptomyces evansiae</name>
    <dbReference type="NCBI Taxonomy" id="3075535"/>
    <lineage>
        <taxon>Bacteria</taxon>
        <taxon>Bacillati</taxon>
        <taxon>Actinomycetota</taxon>
        <taxon>Actinomycetes</taxon>
        <taxon>Kitasatosporales</taxon>
        <taxon>Streptomycetaceae</taxon>
        <taxon>Streptomyces</taxon>
    </lineage>
</organism>
<dbReference type="RefSeq" id="WP_311677584.1">
    <property type="nucleotide sequence ID" value="NZ_JAVRER010000057.1"/>
</dbReference>
<evidence type="ECO:0000259" key="1">
    <source>
        <dbReference type="PROSITE" id="PS51674"/>
    </source>
</evidence>
<proteinExistence type="predicted"/>
<comment type="caution">
    <text evidence="2">The sequence shown here is derived from an EMBL/GenBank/DDBJ whole genome shotgun (WGS) entry which is preliminary data.</text>
</comment>
<protein>
    <submittedName>
        <fullName evidence="2">WhiB family transcriptional regulator</fullName>
    </submittedName>
</protein>
<gene>
    <name evidence="2" type="ORF">RM574_25900</name>
</gene>
<evidence type="ECO:0000313" key="2">
    <source>
        <dbReference type="EMBL" id="MDT0418920.1"/>
    </source>
</evidence>
<dbReference type="PROSITE" id="PS51674">
    <property type="entry name" value="4FE4S_WBL"/>
    <property type="match status" value="1"/>
</dbReference>
<accession>A0ABD5EFC9</accession>
<evidence type="ECO:0000313" key="3">
    <source>
        <dbReference type="Proteomes" id="UP001183607"/>
    </source>
</evidence>
<reference evidence="3" key="1">
    <citation type="submission" date="2023-07" db="EMBL/GenBank/DDBJ databases">
        <title>30 novel species of actinomycetes from the DSMZ collection.</title>
        <authorList>
            <person name="Nouioui I."/>
        </authorList>
    </citation>
    <scope>NUCLEOTIDE SEQUENCE [LARGE SCALE GENOMIC DNA]</scope>
    <source>
        <strain evidence="3">DSM 41982</strain>
    </source>
</reference>
<feature type="domain" description="4Fe-4S Wbl-type" evidence="1">
    <location>
        <begin position="18"/>
        <end position="76"/>
    </location>
</feature>